<dbReference type="GO" id="GO:0000932">
    <property type="term" value="C:P-body"/>
    <property type="evidence" value="ECO:0007669"/>
    <property type="project" value="TreeGrafter"/>
</dbReference>
<dbReference type="GO" id="GO:0000288">
    <property type="term" value="P:nuclear-transcribed mRNA catabolic process, deadenylation-dependent decay"/>
    <property type="evidence" value="ECO:0007669"/>
    <property type="project" value="TreeGrafter"/>
</dbReference>
<sequence>MLTLGRNKPILQVDIDLKSLLVEAYHKGQQELLYVVPFVAKVLESCAKSRVFRPPNPWTMAIMNVLAELHQEPDLKLNLKFEIEVLCKNLSIDVGELKPAVYLKDPEKLRNLDYQLSHPNKKTEAGNNQQQTQAPIEELVGPTTTGTIVTQPAPPANTTPSLPTGPPEPRFSYMDISVTGITNISQHITINNQLPLFQTHPHLKQFVRPAVERAIQEWIHPVVDRSIKIALTTSEQIVRKDFALDPEEVRMRTAARHMVRNLTAGMAMITCRDQTRCMPCSTTSQSLRYNKN</sequence>
<dbReference type="InterPro" id="IPR040398">
    <property type="entry name" value="Not1"/>
</dbReference>
<evidence type="ECO:0000259" key="2">
    <source>
        <dbReference type="Pfam" id="PF12842"/>
    </source>
</evidence>
<organism evidence="4 5">
    <name type="scientific">Vespula germanica</name>
    <name type="common">German yellow jacket</name>
    <name type="synonym">Paravespula germanica</name>
    <dbReference type="NCBI Taxonomy" id="30212"/>
    <lineage>
        <taxon>Eukaryota</taxon>
        <taxon>Metazoa</taxon>
        <taxon>Ecdysozoa</taxon>
        <taxon>Arthropoda</taxon>
        <taxon>Hexapoda</taxon>
        <taxon>Insecta</taxon>
        <taxon>Pterygota</taxon>
        <taxon>Neoptera</taxon>
        <taxon>Endopterygota</taxon>
        <taxon>Hymenoptera</taxon>
        <taxon>Apocrita</taxon>
        <taxon>Aculeata</taxon>
        <taxon>Vespoidea</taxon>
        <taxon>Vespidae</taxon>
        <taxon>Vespinae</taxon>
        <taxon>Vespula</taxon>
    </lineage>
</organism>
<protein>
    <recommendedName>
        <fullName evidence="6">CCR4-NOT transcription complex subunit 1</fullName>
    </recommendedName>
</protein>
<name>A0A834J778_VESGE</name>
<evidence type="ECO:0000259" key="3">
    <source>
        <dbReference type="Pfam" id="PF16415"/>
    </source>
</evidence>
<dbReference type="AlphaFoldDB" id="A0A834J778"/>
<dbReference type="GO" id="GO:0017148">
    <property type="term" value="P:negative regulation of translation"/>
    <property type="evidence" value="ECO:0007669"/>
    <property type="project" value="InterPro"/>
</dbReference>
<proteinExistence type="predicted"/>
<dbReference type="Pfam" id="PF12842">
    <property type="entry name" value="DUF3819"/>
    <property type="match status" value="1"/>
</dbReference>
<evidence type="ECO:0000256" key="1">
    <source>
        <dbReference type="SAM" id="MobiDB-lite"/>
    </source>
</evidence>
<evidence type="ECO:0008006" key="6">
    <source>
        <dbReference type="Google" id="ProtNLM"/>
    </source>
</evidence>
<dbReference type="PANTHER" id="PTHR13162">
    <property type="entry name" value="CCR4-NOT TRANSCRIPTION COMPLEX"/>
    <property type="match status" value="1"/>
</dbReference>
<evidence type="ECO:0000313" key="4">
    <source>
        <dbReference type="EMBL" id="KAF7381689.1"/>
    </source>
</evidence>
<feature type="compositionally biased region" description="Pro residues" evidence="1">
    <location>
        <begin position="152"/>
        <end position="168"/>
    </location>
</feature>
<dbReference type="Gene3D" id="1.25.40.180">
    <property type="match status" value="1"/>
</dbReference>
<evidence type="ECO:0000313" key="5">
    <source>
        <dbReference type="Proteomes" id="UP000617340"/>
    </source>
</evidence>
<feature type="region of interest" description="Disordered" evidence="1">
    <location>
        <begin position="144"/>
        <end position="168"/>
    </location>
</feature>
<dbReference type="InterPro" id="IPR024557">
    <property type="entry name" value="CNOT1_dom_4"/>
</dbReference>
<gene>
    <name evidence="4" type="ORF">HZH68_015562</name>
</gene>
<keyword evidence="5" id="KW-1185">Reference proteome</keyword>
<dbReference type="Pfam" id="PF16415">
    <property type="entry name" value="CNOT1_CAF1_bind"/>
    <property type="match status" value="1"/>
</dbReference>
<reference evidence="4" key="1">
    <citation type="journal article" date="2020" name="G3 (Bethesda)">
        <title>High-Quality Assemblies for Three Invasive Social Wasps from the &lt;i&gt;Vespula&lt;/i&gt; Genus.</title>
        <authorList>
            <person name="Harrop T.W.R."/>
            <person name="Guhlin J."/>
            <person name="McLaughlin G.M."/>
            <person name="Permina E."/>
            <person name="Stockwell P."/>
            <person name="Gilligan J."/>
            <person name="Le Lec M.F."/>
            <person name="Gruber M.A.M."/>
            <person name="Quinn O."/>
            <person name="Lovegrove M."/>
            <person name="Duncan E.J."/>
            <person name="Remnant E.J."/>
            <person name="Van Eeckhoven J."/>
            <person name="Graham B."/>
            <person name="Knapp R.A."/>
            <person name="Langford K.W."/>
            <person name="Kronenberg Z."/>
            <person name="Press M.O."/>
            <person name="Eacker S.M."/>
            <person name="Wilson-Rankin E.E."/>
            <person name="Purcell J."/>
            <person name="Lester P.J."/>
            <person name="Dearden P.K."/>
        </authorList>
    </citation>
    <scope>NUCLEOTIDE SEQUENCE</scope>
    <source>
        <strain evidence="4">Linc-1</strain>
    </source>
</reference>
<dbReference type="PANTHER" id="PTHR13162:SF8">
    <property type="entry name" value="CCR4-NOT TRANSCRIPTION COMPLEX SUBUNIT 1"/>
    <property type="match status" value="1"/>
</dbReference>
<feature type="domain" description="CCR4-NOT transcription complex subunit 1" evidence="2">
    <location>
        <begin position="201"/>
        <end position="277"/>
    </location>
</feature>
<dbReference type="EMBL" id="JACSDZ010000021">
    <property type="protein sequence ID" value="KAF7381689.1"/>
    <property type="molecule type" value="Genomic_DNA"/>
</dbReference>
<dbReference type="InterPro" id="IPR032191">
    <property type="entry name" value="CNOT1_CAF1_bind"/>
</dbReference>
<dbReference type="Proteomes" id="UP000617340">
    <property type="component" value="Unassembled WGS sequence"/>
</dbReference>
<accession>A0A834J778</accession>
<dbReference type="GO" id="GO:0060090">
    <property type="term" value="F:molecular adaptor activity"/>
    <property type="evidence" value="ECO:0007669"/>
    <property type="project" value="TreeGrafter"/>
</dbReference>
<feature type="domain" description="CCR4-NOT transcription complex subunit 1 CAF1-binding" evidence="3">
    <location>
        <begin position="1"/>
        <end position="110"/>
    </location>
</feature>
<dbReference type="GO" id="GO:0030015">
    <property type="term" value="C:CCR4-NOT core complex"/>
    <property type="evidence" value="ECO:0007669"/>
    <property type="project" value="InterPro"/>
</dbReference>
<comment type="caution">
    <text evidence="4">The sequence shown here is derived from an EMBL/GenBank/DDBJ whole genome shotgun (WGS) entry which is preliminary data.</text>
</comment>